<sequence>MILPRAHGHDSVSRLITYLELCMRFRRRWRTDPWTENRRGVLDGTSVIRDVGVSYVMTWSLLAVCFFYVFWGSGSCAVGSNAGGAVLHRDSILMVSFFPVQWAWLWLTMGIIHYPFNILRNDMLHSFHDSFLSMLKSR</sequence>
<dbReference type="GeneID" id="54415034"/>
<keyword evidence="3" id="KW-1185">Reference proteome</keyword>
<protein>
    <submittedName>
        <fullName evidence="2 4">Uncharacterized protein</fullName>
    </submittedName>
</protein>
<dbReference type="AlphaFoldDB" id="A0A6G1FS18"/>
<keyword evidence="1" id="KW-0472">Membrane</keyword>
<evidence type="ECO:0000313" key="2">
    <source>
        <dbReference type="EMBL" id="KAF1808469.1"/>
    </source>
</evidence>
<evidence type="ECO:0000256" key="1">
    <source>
        <dbReference type="SAM" id="Phobius"/>
    </source>
</evidence>
<reference evidence="4" key="3">
    <citation type="submission" date="2025-04" db="UniProtKB">
        <authorList>
            <consortium name="RefSeq"/>
        </authorList>
    </citation>
    <scope>IDENTIFICATION</scope>
    <source>
        <strain evidence="4">CBS 781.70</strain>
    </source>
</reference>
<dbReference type="RefSeq" id="XP_033530100.1">
    <property type="nucleotide sequence ID" value="XM_033674464.1"/>
</dbReference>
<feature type="transmembrane region" description="Helical" evidence="1">
    <location>
        <begin position="91"/>
        <end position="116"/>
    </location>
</feature>
<accession>A0A6G1FS18</accession>
<evidence type="ECO:0000313" key="4">
    <source>
        <dbReference type="RefSeq" id="XP_033530100.1"/>
    </source>
</evidence>
<gene>
    <name evidence="2 4" type="ORF">P152DRAFT_218195</name>
</gene>
<reference evidence="2 4" key="1">
    <citation type="submission" date="2020-01" db="EMBL/GenBank/DDBJ databases">
        <authorList>
            <consortium name="DOE Joint Genome Institute"/>
            <person name="Haridas S."/>
            <person name="Albert R."/>
            <person name="Binder M."/>
            <person name="Bloem J."/>
            <person name="Labutti K."/>
            <person name="Salamov A."/>
            <person name="Andreopoulos B."/>
            <person name="Baker S.E."/>
            <person name="Barry K."/>
            <person name="Bills G."/>
            <person name="Bluhm B.H."/>
            <person name="Cannon C."/>
            <person name="Castanera R."/>
            <person name="Culley D.E."/>
            <person name="Daum C."/>
            <person name="Ezra D."/>
            <person name="Gonzalez J.B."/>
            <person name="Henrissat B."/>
            <person name="Kuo A."/>
            <person name="Liang C."/>
            <person name="Lipzen A."/>
            <person name="Lutzoni F."/>
            <person name="Magnuson J."/>
            <person name="Mondo S."/>
            <person name="Nolan M."/>
            <person name="Ohm R."/>
            <person name="Pangilinan J."/>
            <person name="Park H.-J."/>
            <person name="Ramirez L."/>
            <person name="Alfaro M."/>
            <person name="Sun H."/>
            <person name="Tritt A."/>
            <person name="Yoshinaga Y."/>
            <person name="Zwiers L.-H."/>
            <person name="Turgeon B.G."/>
            <person name="Goodwin S.B."/>
            <person name="Spatafora J.W."/>
            <person name="Crous P.W."/>
            <person name="Grigoriev I.V."/>
        </authorList>
    </citation>
    <scope>NUCLEOTIDE SEQUENCE</scope>
    <source>
        <strain evidence="2 4">CBS 781.70</strain>
    </source>
</reference>
<dbReference type="Proteomes" id="UP000504638">
    <property type="component" value="Unplaced"/>
</dbReference>
<dbReference type="EMBL" id="ML975183">
    <property type="protein sequence ID" value="KAF1808469.1"/>
    <property type="molecule type" value="Genomic_DNA"/>
</dbReference>
<keyword evidence="1" id="KW-1133">Transmembrane helix</keyword>
<feature type="transmembrane region" description="Helical" evidence="1">
    <location>
        <begin position="52"/>
        <end position="71"/>
    </location>
</feature>
<evidence type="ECO:0000313" key="3">
    <source>
        <dbReference type="Proteomes" id="UP000504638"/>
    </source>
</evidence>
<keyword evidence="1" id="KW-0812">Transmembrane</keyword>
<name>A0A6G1FS18_9PEZI</name>
<organism evidence="2">
    <name type="scientific">Eremomyces bilateralis CBS 781.70</name>
    <dbReference type="NCBI Taxonomy" id="1392243"/>
    <lineage>
        <taxon>Eukaryota</taxon>
        <taxon>Fungi</taxon>
        <taxon>Dikarya</taxon>
        <taxon>Ascomycota</taxon>
        <taxon>Pezizomycotina</taxon>
        <taxon>Dothideomycetes</taxon>
        <taxon>Dothideomycetes incertae sedis</taxon>
        <taxon>Eremomycetales</taxon>
        <taxon>Eremomycetaceae</taxon>
        <taxon>Eremomyces</taxon>
    </lineage>
</organism>
<proteinExistence type="predicted"/>
<reference evidence="4" key="2">
    <citation type="submission" date="2020-04" db="EMBL/GenBank/DDBJ databases">
        <authorList>
            <consortium name="NCBI Genome Project"/>
        </authorList>
    </citation>
    <scope>NUCLEOTIDE SEQUENCE</scope>
    <source>
        <strain evidence="4">CBS 781.70</strain>
    </source>
</reference>